<name>A0ABR1G8X4_AURAN</name>
<keyword evidence="2" id="KW-0732">Signal</keyword>
<evidence type="ECO:0000313" key="4">
    <source>
        <dbReference type="Proteomes" id="UP001363151"/>
    </source>
</evidence>
<organism evidence="3 4">
    <name type="scientific">Aureococcus anophagefferens</name>
    <name type="common">Harmful bloom alga</name>
    <dbReference type="NCBI Taxonomy" id="44056"/>
    <lineage>
        <taxon>Eukaryota</taxon>
        <taxon>Sar</taxon>
        <taxon>Stramenopiles</taxon>
        <taxon>Ochrophyta</taxon>
        <taxon>Pelagophyceae</taxon>
        <taxon>Pelagomonadales</taxon>
        <taxon>Pelagomonadaceae</taxon>
        <taxon>Aureococcus</taxon>
    </lineage>
</organism>
<reference evidence="3 4" key="1">
    <citation type="submission" date="2024-03" db="EMBL/GenBank/DDBJ databases">
        <title>Aureococcus anophagefferens CCMP1851 and Kratosvirus quantuckense: Draft genome of a second virus-susceptible host strain in the model system.</title>
        <authorList>
            <person name="Chase E."/>
            <person name="Truchon A.R."/>
            <person name="Schepens W."/>
            <person name="Wilhelm S.W."/>
        </authorList>
    </citation>
    <scope>NUCLEOTIDE SEQUENCE [LARGE SCALE GENOMIC DNA]</scope>
    <source>
        <strain evidence="3 4">CCMP1851</strain>
    </source>
</reference>
<feature type="region of interest" description="Disordered" evidence="1">
    <location>
        <begin position="195"/>
        <end position="224"/>
    </location>
</feature>
<sequence length="356" mass="37565">MLRAVIAAFLAATTSGDVAELCAAQASRAAPEKLAQEQQFNSPSRCRGWPLLRRLASDVVGAATVEADGAVAFELAPCGNNATFRRSLSVFLSFYSADVRDATLATAEPGSRALRVRWRPPLAGAYDVVARLHFYGDDCDGSPPVYLGGSERAARRREKCKTPLLQKSCDELARVPAAPRRIAAPAALAADAAADAPQCRDGATRDGGHWRRRPGAGPATGSPWDALVARSVHKADKKMAPWRFARPGCAYHYAAPGGDALRARSTARCSSSSATASCGASTRRPVEAKFARQANRARDAAEATRRGGAFAAADLLDLSNLTKARFDDATLDGVHYGQTAATMGATVLLNMLAARP</sequence>
<protein>
    <submittedName>
        <fullName evidence="3">Uncharacterized protein</fullName>
    </submittedName>
</protein>
<feature type="chain" id="PRO_5046616480" evidence="2">
    <location>
        <begin position="17"/>
        <end position="356"/>
    </location>
</feature>
<comment type="caution">
    <text evidence="3">The sequence shown here is derived from an EMBL/GenBank/DDBJ whole genome shotgun (WGS) entry which is preliminary data.</text>
</comment>
<gene>
    <name evidence="3" type="ORF">SO694_00004656</name>
</gene>
<evidence type="ECO:0000256" key="1">
    <source>
        <dbReference type="SAM" id="MobiDB-lite"/>
    </source>
</evidence>
<accession>A0ABR1G8X4</accession>
<evidence type="ECO:0000313" key="3">
    <source>
        <dbReference type="EMBL" id="KAK7249750.1"/>
    </source>
</evidence>
<proteinExistence type="predicted"/>
<dbReference type="EMBL" id="JBBJCI010000040">
    <property type="protein sequence ID" value="KAK7249750.1"/>
    <property type="molecule type" value="Genomic_DNA"/>
</dbReference>
<keyword evidence="4" id="KW-1185">Reference proteome</keyword>
<evidence type="ECO:0000256" key="2">
    <source>
        <dbReference type="SAM" id="SignalP"/>
    </source>
</evidence>
<dbReference type="Proteomes" id="UP001363151">
    <property type="component" value="Unassembled WGS sequence"/>
</dbReference>
<feature type="signal peptide" evidence="2">
    <location>
        <begin position="1"/>
        <end position="16"/>
    </location>
</feature>